<dbReference type="PROSITE" id="PS51782">
    <property type="entry name" value="LYSM"/>
    <property type="match status" value="1"/>
</dbReference>
<comment type="caution">
    <text evidence="2">The sequence shown here is derived from an EMBL/GenBank/DDBJ whole genome shotgun (WGS) entry which is preliminary data.</text>
</comment>
<evidence type="ECO:0000313" key="2">
    <source>
        <dbReference type="EMBL" id="ETR67490.1"/>
    </source>
</evidence>
<dbReference type="InterPro" id="IPR036779">
    <property type="entry name" value="LysM_dom_sf"/>
</dbReference>
<dbReference type="SUPFAM" id="SSF54106">
    <property type="entry name" value="LysM domain"/>
    <property type="match status" value="1"/>
</dbReference>
<reference evidence="3" key="1">
    <citation type="submission" date="2012-11" db="EMBL/GenBank/DDBJ databases">
        <authorList>
            <person name="Lucero-Rivera Y.E."/>
            <person name="Tovar-Ramirez D."/>
        </authorList>
    </citation>
    <scope>NUCLEOTIDE SEQUENCE [LARGE SCALE GENOMIC DNA]</scope>
    <source>
        <strain evidence="3">Araruama</strain>
    </source>
</reference>
<protein>
    <recommendedName>
        <fullName evidence="1">LysM domain-containing protein</fullName>
    </recommendedName>
</protein>
<dbReference type="AlphaFoldDB" id="A0A1V1NY28"/>
<accession>A0A1V1NY28</accession>
<evidence type="ECO:0000259" key="1">
    <source>
        <dbReference type="PROSITE" id="PS51782"/>
    </source>
</evidence>
<dbReference type="EMBL" id="ATBP01001355">
    <property type="protein sequence ID" value="ETR67490.1"/>
    <property type="molecule type" value="Genomic_DNA"/>
</dbReference>
<evidence type="ECO:0000313" key="3">
    <source>
        <dbReference type="Proteomes" id="UP000189670"/>
    </source>
</evidence>
<dbReference type="InterPro" id="IPR018392">
    <property type="entry name" value="LysM"/>
</dbReference>
<dbReference type="CDD" id="cd00118">
    <property type="entry name" value="LysM"/>
    <property type="match status" value="1"/>
</dbReference>
<gene>
    <name evidence="2" type="ORF">OMM_11545</name>
</gene>
<organism evidence="2 3">
    <name type="scientific">Candidatus Magnetoglobus multicellularis str. Araruama</name>
    <dbReference type="NCBI Taxonomy" id="890399"/>
    <lineage>
        <taxon>Bacteria</taxon>
        <taxon>Pseudomonadati</taxon>
        <taxon>Thermodesulfobacteriota</taxon>
        <taxon>Desulfobacteria</taxon>
        <taxon>Desulfobacterales</taxon>
        <taxon>Desulfobacteraceae</taxon>
        <taxon>Candidatus Magnetoglobus</taxon>
    </lineage>
</organism>
<dbReference type="Pfam" id="PF01476">
    <property type="entry name" value="LysM"/>
    <property type="match status" value="1"/>
</dbReference>
<feature type="non-terminal residue" evidence="2">
    <location>
        <position position="77"/>
    </location>
</feature>
<dbReference type="SMART" id="SM00257">
    <property type="entry name" value="LysM"/>
    <property type="match status" value="1"/>
</dbReference>
<name>A0A1V1NY28_9BACT</name>
<feature type="domain" description="LysM" evidence="1">
    <location>
        <begin position="2"/>
        <end position="47"/>
    </location>
</feature>
<dbReference type="Gene3D" id="3.10.350.10">
    <property type="entry name" value="LysM domain"/>
    <property type="match status" value="1"/>
</dbReference>
<proteinExistence type="predicted"/>
<sequence>MISYKVISGDTLSEIAQCNSTTVDQIMMINPEIKDKNLIYAGQTINIPSESVRLQAFKAKETTKQSSQNEMESSSLP</sequence>
<dbReference type="Proteomes" id="UP000189670">
    <property type="component" value="Unassembled WGS sequence"/>
</dbReference>